<evidence type="ECO:0000256" key="1">
    <source>
        <dbReference type="SAM" id="Phobius"/>
    </source>
</evidence>
<name>A0A016SQE0_9BILA</name>
<keyword evidence="3" id="KW-1185">Reference proteome</keyword>
<keyword evidence="1" id="KW-0472">Membrane</keyword>
<keyword evidence="1" id="KW-1133">Transmembrane helix</keyword>
<organism evidence="2 3">
    <name type="scientific">Ancylostoma ceylanicum</name>
    <dbReference type="NCBI Taxonomy" id="53326"/>
    <lineage>
        <taxon>Eukaryota</taxon>
        <taxon>Metazoa</taxon>
        <taxon>Ecdysozoa</taxon>
        <taxon>Nematoda</taxon>
        <taxon>Chromadorea</taxon>
        <taxon>Rhabditida</taxon>
        <taxon>Rhabditina</taxon>
        <taxon>Rhabditomorpha</taxon>
        <taxon>Strongyloidea</taxon>
        <taxon>Ancylostomatidae</taxon>
        <taxon>Ancylostomatinae</taxon>
        <taxon>Ancylostoma</taxon>
    </lineage>
</organism>
<reference evidence="3" key="1">
    <citation type="journal article" date="2015" name="Nat. Genet.">
        <title>The genome and transcriptome of the zoonotic hookworm Ancylostoma ceylanicum identify infection-specific gene families.</title>
        <authorList>
            <person name="Schwarz E.M."/>
            <person name="Hu Y."/>
            <person name="Antoshechkin I."/>
            <person name="Miller M.M."/>
            <person name="Sternberg P.W."/>
            <person name="Aroian R.V."/>
        </authorList>
    </citation>
    <scope>NUCLEOTIDE SEQUENCE</scope>
    <source>
        <strain evidence="3">HY135</strain>
    </source>
</reference>
<proteinExistence type="predicted"/>
<protein>
    <submittedName>
        <fullName evidence="2">Uncharacterized protein</fullName>
    </submittedName>
</protein>
<gene>
    <name evidence="2" type="primary">Acey_s0192.g1361</name>
    <name evidence="2" type="ORF">Y032_0192g1361</name>
</gene>
<dbReference type="Proteomes" id="UP000024635">
    <property type="component" value="Unassembled WGS sequence"/>
</dbReference>
<accession>A0A016SQE0</accession>
<sequence>MKEKLENMGGCCIAEHPSLKKVVLDEESAFHVLSLLLENGRFEARGKRGALEQIEERRHVIFGSWLMLVMVSFFIVQEVPLLRVQKFRATGLWPGLGNRLEIPACARSAIMRSFPSQEEYLGFRVCFKA</sequence>
<comment type="caution">
    <text evidence="2">The sequence shown here is derived from an EMBL/GenBank/DDBJ whole genome shotgun (WGS) entry which is preliminary data.</text>
</comment>
<feature type="transmembrane region" description="Helical" evidence="1">
    <location>
        <begin position="59"/>
        <end position="76"/>
    </location>
</feature>
<dbReference type="EMBL" id="JARK01001528">
    <property type="protein sequence ID" value="EYB92586.1"/>
    <property type="molecule type" value="Genomic_DNA"/>
</dbReference>
<dbReference type="AlphaFoldDB" id="A0A016SQE0"/>
<evidence type="ECO:0000313" key="2">
    <source>
        <dbReference type="EMBL" id="EYB92586.1"/>
    </source>
</evidence>
<evidence type="ECO:0000313" key="3">
    <source>
        <dbReference type="Proteomes" id="UP000024635"/>
    </source>
</evidence>
<keyword evidence="1" id="KW-0812">Transmembrane</keyword>